<gene>
    <name evidence="2" type="ORF">E3J68_01720</name>
</gene>
<reference evidence="2 3" key="1">
    <citation type="submission" date="2019-03" db="EMBL/GenBank/DDBJ databases">
        <title>Metabolic potential of uncultured bacteria and archaea associated with petroleum seepage in deep-sea sediments.</title>
        <authorList>
            <person name="Dong X."/>
            <person name="Hubert C."/>
        </authorList>
    </citation>
    <scope>NUCLEOTIDE SEQUENCE [LARGE SCALE GENOMIC DNA]</scope>
    <source>
        <strain evidence="2">E44_bin3</strain>
    </source>
</reference>
<evidence type="ECO:0008006" key="4">
    <source>
        <dbReference type="Google" id="ProtNLM"/>
    </source>
</evidence>
<evidence type="ECO:0000313" key="2">
    <source>
        <dbReference type="EMBL" id="TET29506.1"/>
    </source>
</evidence>
<accession>A0A523TGR6</accession>
<keyword evidence="1" id="KW-0175">Coiled coil</keyword>
<proteinExistence type="predicted"/>
<sequence>MAMKWMAAVIVFLFCLVGIEIYRNMELVKTSYTLQKLQSTRKNLEKENGHLKQKLSSSLSLRSLESRARGDLGLGSPQEMRFIREDLLHRESKSIPFPFRIWKGIKEMFSSEELADVEQGKFW</sequence>
<organism evidence="2 3">
    <name type="scientific">Aerophobetes bacterium</name>
    <dbReference type="NCBI Taxonomy" id="2030807"/>
    <lineage>
        <taxon>Bacteria</taxon>
        <taxon>Candidatus Aerophobota</taxon>
    </lineage>
</organism>
<protein>
    <recommendedName>
        <fullName evidence="4">Cell division protein FtsL</fullName>
    </recommendedName>
</protein>
<name>A0A523TGR6_UNCAE</name>
<dbReference type="Proteomes" id="UP000316517">
    <property type="component" value="Unassembled WGS sequence"/>
</dbReference>
<evidence type="ECO:0000256" key="1">
    <source>
        <dbReference type="SAM" id="Coils"/>
    </source>
</evidence>
<feature type="coiled-coil region" evidence="1">
    <location>
        <begin position="27"/>
        <end position="54"/>
    </location>
</feature>
<comment type="caution">
    <text evidence="2">The sequence shown here is derived from an EMBL/GenBank/DDBJ whole genome shotgun (WGS) entry which is preliminary data.</text>
</comment>
<dbReference type="EMBL" id="SOJT01000077">
    <property type="protein sequence ID" value="TET29506.1"/>
    <property type="molecule type" value="Genomic_DNA"/>
</dbReference>
<dbReference type="AlphaFoldDB" id="A0A523TGR6"/>
<evidence type="ECO:0000313" key="3">
    <source>
        <dbReference type="Proteomes" id="UP000316517"/>
    </source>
</evidence>